<evidence type="ECO:0000256" key="1">
    <source>
        <dbReference type="SAM" id="Phobius"/>
    </source>
</evidence>
<protein>
    <submittedName>
        <fullName evidence="2">Uncharacterized protein</fullName>
    </submittedName>
</protein>
<dbReference type="VEuPathDB" id="FungiDB:EYZ11_011639"/>
<dbReference type="Proteomes" id="UP000324241">
    <property type="component" value="Unassembled WGS sequence"/>
</dbReference>
<keyword evidence="1" id="KW-0812">Transmembrane</keyword>
<dbReference type="AlphaFoldDB" id="A0A5M9MR59"/>
<evidence type="ECO:0000313" key="3">
    <source>
        <dbReference type="Proteomes" id="UP000324241"/>
    </source>
</evidence>
<gene>
    <name evidence="2" type="ORF">ATNIH1004_009258</name>
</gene>
<feature type="transmembrane region" description="Helical" evidence="1">
    <location>
        <begin position="31"/>
        <end position="53"/>
    </location>
</feature>
<dbReference type="GeneID" id="54331960"/>
<reference evidence="2 3" key="1">
    <citation type="submission" date="2019-08" db="EMBL/GenBank/DDBJ databases">
        <title>The genome sequence of a newly discovered highly antifungal drug resistant Aspergillus species, Aspergillus tanneri NIH 1004.</title>
        <authorList>
            <person name="Mounaud S."/>
            <person name="Singh I."/>
            <person name="Joardar V."/>
            <person name="Pakala S."/>
            <person name="Pakala S."/>
            <person name="Venepally P."/>
            <person name="Chung J.K."/>
            <person name="Losada L."/>
            <person name="Nierman W.C."/>
        </authorList>
    </citation>
    <scope>NUCLEOTIDE SEQUENCE [LARGE SCALE GENOMIC DNA]</scope>
    <source>
        <strain evidence="2 3">NIH1004</strain>
    </source>
</reference>
<keyword evidence="1" id="KW-0472">Membrane</keyword>
<accession>A0A5M9MR59</accession>
<proteinExistence type="predicted"/>
<sequence>MATAIPSIADNFHLSILWAGGKVYPFLSIKYAFLVAPFIFAPGSLISVVHHSFHTLY</sequence>
<comment type="caution">
    <text evidence="2">The sequence shown here is derived from an EMBL/GenBank/DDBJ whole genome shotgun (WGS) entry which is preliminary data.</text>
</comment>
<organism evidence="2 3">
    <name type="scientific">Aspergillus tanneri</name>
    <dbReference type="NCBI Taxonomy" id="1220188"/>
    <lineage>
        <taxon>Eukaryota</taxon>
        <taxon>Fungi</taxon>
        <taxon>Dikarya</taxon>
        <taxon>Ascomycota</taxon>
        <taxon>Pezizomycotina</taxon>
        <taxon>Eurotiomycetes</taxon>
        <taxon>Eurotiomycetidae</taxon>
        <taxon>Eurotiales</taxon>
        <taxon>Aspergillaceae</taxon>
        <taxon>Aspergillus</taxon>
        <taxon>Aspergillus subgen. Circumdati</taxon>
    </lineage>
</organism>
<dbReference type="RefSeq" id="XP_033424408.1">
    <property type="nucleotide sequence ID" value="XM_033573856.1"/>
</dbReference>
<dbReference type="EMBL" id="QUQM01000006">
    <property type="protein sequence ID" value="KAA8645047.1"/>
    <property type="molecule type" value="Genomic_DNA"/>
</dbReference>
<name>A0A5M9MR59_9EURO</name>
<evidence type="ECO:0000313" key="2">
    <source>
        <dbReference type="EMBL" id="KAA8645047.1"/>
    </source>
</evidence>
<keyword evidence="1" id="KW-1133">Transmembrane helix</keyword>